<dbReference type="Pfam" id="PF12279">
    <property type="entry name" value="DUF3619"/>
    <property type="match status" value="1"/>
</dbReference>
<protein>
    <submittedName>
        <fullName evidence="1">DUF3619 family protein</fullName>
    </submittedName>
</protein>
<gene>
    <name evidence="1" type="ORF">DXX93_03680</name>
</gene>
<proteinExistence type="predicted"/>
<comment type="caution">
    <text evidence="1">The sequence shown here is derived from an EMBL/GenBank/DDBJ whole genome shotgun (WGS) entry which is preliminary data.</text>
</comment>
<dbReference type="EMBL" id="QUOU01000001">
    <property type="protein sequence ID" value="REL25742.1"/>
    <property type="molecule type" value="Genomic_DNA"/>
</dbReference>
<name>A0A3E0TNT2_9GAMM</name>
<sequence length="156" mass="17356">MTKPSKSTHTPQILKKRVNQYLDQQVSELPDSVASELQIARQRALLVARQHSQASSKANTMATNSWRARLDAFKLADVLKPKLLTPVALAVCLAITVNYLQLSLPQTSPHYTATANVQPLPREILAVEVLEEDLALLQELEFATWLSQQTGLEETL</sequence>
<dbReference type="RefSeq" id="WP_116006868.1">
    <property type="nucleotide sequence ID" value="NZ_QUOU01000001.1"/>
</dbReference>
<accession>A0A3E0TNT2</accession>
<dbReference type="Proteomes" id="UP000256478">
    <property type="component" value="Unassembled WGS sequence"/>
</dbReference>
<organism evidence="1 2">
    <name type="scientific">Thalassotalea euphylliae</name>
    <dbReference type="NCBI Taxonomy" id="1655234"/>
    <lineage>
        <taxon>Bacteria</taxon>
        <taxon>Pseudomonadati</taxon>
        <taxon>Pseudomonadota</taxon>
        <taxon>Gammaproteobacteria</taxon>
        <taxon>Alteromonadales</taxon>
        <taxon>Colwelliaceae</taxon>
        <taxon>Thalassotalea</taxon>
    </lineage>
</organism>
<evidence type="ECO:0000313" key="2">
    <source>
        <dbReference type="Proteomes" id="UP000256478"/>
    </source>
</evidence>
<reference evidence="1 2" key="1">
    <citation type="submission" date="2018-08" db="EMBL/GenBank/DDBJ databases">
        <title>Thalassotalea euphylliae genome.</title>
        <authorList>
            <person name="Summers S."/>
            <person name="Rice S.A."/>
            <person name="Freckelton M.L."/>
            <person name="Nedved B.T."/>
            <person name="Hadfield M.G."/>
        </authorList>
    </citation>
    <scope>NUCLEOTIDE SEQUENCE [LARGE SCALE GENOMIC DNA]</scope>
    <source>
        <strain evidence="1 2">H1</strain>
    </source>
</reference>
<dbReference type="InterPro" id="IPR022064">
    <property type="entry name" value="DUF3619"/>
</dbReference>
<evidence type="ECO:0000313" key="1">
    <source>
        <dbReference type="EMBL" id="REL25742.1"/>
    </source>
</evidence>
<dbReference type="AlphaFoldDB" id="A0A3E0TNT2"/>